<evidence type="ECO:0000313" key="2">
    <source>
        <dbReference type="Proteomes" id="UP000789920"/>
    </source>
</evidence>
<protein>
    <submittedName>
        <fullName evidence="1">28357_t:CDS:1</fullName>
    </submittedName>
</protein>
<dbReference type="Proteomes" id="UP000789920">
    <property type="component" value="Unassembled WGS sequence"/>
</dbReference>
<name>A0ACA9MD48_9GLOM</name>
<keyword evidence="2" id="KW-1185">Reference proteome</keyword>
<gene>
    <name evidence="1" type="ORF">RPERSI_LOCUS5306</name>
</gene>
<sequence length="296" mass="35115">MTLPYVTISQNYKENEASNKSDERRRAQSKECMRKKRKSETAEEREKHLKREQPRSAAFLEILNQILNNSRPSDSSLGVFQKLLLHTIAERDISAQETCHILLGIPFYHSSRRFITLNLNKEAPRWLCSSGNENEASYSANGEIGQTIRSPLQKYWDRPAEFEDLSLFQLYLRYIFWNSQWKQCDHENIVCIWPHPPLQRNGPQWEEYCRVKVLLHIENVHDLLGPPVENLENEVVNEESDDEQENDEYKREIRREWMILLEMGPNTIIESSFDLGLRDIDQNYDWVRDVIQRRHG</sequence>
<evidence type="ECO:0000313" key="1">
    <source>
        <dbReference type="EMBL" id="CAG8585009.1"/>
    </source>
</evidence>
<proteinExistence type="predicted"/>
<dbReference type="EMBL" id="CAJVQC010007864">
    <property type="protein sequence ID" value="CAG8585009.1"/>
    <property type="molecule type" value="Genomic_DNA"/>
</dbReference>
<organism evidence="1 2">
    <name type="scientific">Racocetra persica</name>
    <dbReference type="NCBI Taxonomy" id="160502"/>
    <lineage>
        <taxon>Eukaryota</taxon>
        <taxon>Fungi</taxon>
        <taxon>Fungi incertae sedis</taxon>
        <taxon>Mucoromycota</taxon>
        <taxon>Glomeromycotina</taxon>
        <taxon>Glomeromycetes</taxon>
        <taxon>Diversisporales</taxon>
        <taxon>Gigasporaceae</taxon>
        <taxon>Racocetra</taxon>
    </lineage>
</organism>
<comment type="caution">
    <text evidence="1">The sequence shown here is derived from an EMBL/GenBank/DDBJ whole genome shotgun (WGS) entry which is preliminary data.</text>
</comment>
<accession>A0ACA9MD48</accession>
<reference evidence="1" key="1">
    <citation type="submission" date="2021-06" db="EMBL/GenBank/DDBJ databases">
        <authorList>
            <person name="Kallberg Y."/>
            <person name="Tangrot J."/>
            <person name="Rosling A."/>
        </authorList>
    </citation>
    <scope>NUCLEOTIDE SEQUENCE</scope>
    <source>
        <strain evidence="1">MA461A</strain>
    </source>
</reference>